<dbReference type="Gene3D" id="1.10.30.50">
    <property type="match status" value="1"/>
</dbReference>
<feature type="compositionally biased region" description="Basic and acidic residues" evidence="1">
    <location>
        <begin position="18"/>
        <end position="27"/>
    </location>
</feature>
<keyword evidence="3" id="KW-0378">Hydrolase</keyword>
<dbReference type="CDD" id="cd00085">
    <property type="entry name" value="HNHc"/>
    <property type="match status" value="1"/>
</dbReference>
<evidence type="ECO:0000313" key="3">
    <source>
        <dbReference type="EMBL" id="RXG31924.1"/>
    </source>
</evidence>
<keyword evidence="3" id="KW-0255">Endonuclease</keyword>
<dbReference type="GO" id="GO:0004519">
    <property type="term" value="F:endonuclease activity"/>
    <property type="evidence" value="ECO:0007669"/>
    <property type="project" value="UniProtKB-KW"/>
</dbReference>
<evidence type="ECO:0000256" key="1">
    <source>
        <dbReference type="SAM" id="MobiDB-lite"/>
    </source>
</evidence>
<dbReference type="GO" id="GO:0008270">
    <property type="term" value="F:zinc ion binding"/>
    <property type="evidence" value="ECO:0007669"/>
    <property type="project" value="InterPro"/>
</dbReference>
<dbReference type="EMBL" id="QOVL01000005">
    <property type="protein sequence ID" value="RXG31924.1"/>
    <property type="molecule type" value="Genomic_DNA"/>
</dbReference>
<sequence length="208" mass="24826">MTVRETLPIRRTVTTRQPTDKNWSEHKPDLQEDFNNCCGYCDSFDGFRHTYFEVDHFIPKSLFEKNGNIDYCQYDNLTYSCKFCNNKKGSKWPSKDETIPNINNQGFVDACSPDYENHLYRTSKGSIMWKTDLGKWMATKAFRFDERERSIIVLWNLNELRKIINALIVELENYQIGDGTYEIVKEKLGDYSLEYFIYHQELMEYYNE</sequence>
<dbReference type="InterPro" id="IPR003615">
    <property type="entry name" value="HNH_nuc"/>
</dbReference>
<accession>A0A4Q0PND2</accession>
<evidence type="ECO:0000313" key="4">
    <source>
        <dbReference type="Proteomes" id="UP000290608"/>
    </source>
</evidence>
<dbReference type="AlphaFoldDB" id="A0A4Q0PND2"/>
<gene>
    <name evidence="3" type="ORF">DSL99_1226</name>
</gene>
<dbReference type="Proteomes" id="UP000290608">
    <property type="component" value="Unassembled WGS sequence"/>
</dbReference>
<dbReference type="STRING" id="1122159.SAMN02745246_01284"/>
<dbReference type="InterPro" id="IPR002711">
    <property type="entry name" value="HNH"/>
</dbReference>
<proteinExistence type="predicted"/>
<dbReference type="GO" id="GO:0003676">
    <property type="term" value="F:nucleic acid binding"/>
    <property type="evidence" value="ECO:0007669"/>
    <property type="project" value="InterPro"/>
</dbReference>
<feature type="region of interest" description="Disordered" evidence="1">
    <location>
        <begin position="1"/>
        <end position="27"/>
    </location>
</feature>
<feature type="domain" description="HNH" evidence="2">
    <location>
        <begin position="38"/>
        <end position="91"/>
    </location>
</feature>
<evidence type="ECO:0000259" key="2">
    <source>
        <dbReference type="Pfam" id="PF01844"/>
    </source>
</evidence>
<reference evidence="3 4" key="1">
    <citation type="submission" date="2018-07" db="EMBL/GenBank/DDBJ databases">
        <title>Leeuwenhoekiella genomics.</title>
        <authorList>
            <person name="Tahon G."/>
            <person name="Willems A."/>
        </authorList>
    </citation>
    <scope>NUCLEOTIDE SEQUENCE [LARGE SCALE GENOMIC DNA]</scope>
    <source>
        <strain evidence="3 4">LMG 1345</strain>
    </source>
</reference>
<protein>
    <submittedName>
        <fullName evidence="3">HNH endonuclease</fullName>
    </submittedName>
</protein>
<dbReference type="RefSeq" id="WP_073098409.1">
    <property type="nucleotide sequence ID" value="NZ_QOVL01000005.1"/>
</dbReference>
<dbReference type="Pfam" id="PF01844">
    <property type="entry name" value="HNH"/>
    <property type="match status" value="1"/>
</dbReference>
<comment type="caution">
    <text evidence="3">The sequence shown here is derived from an EMBL/GenBank/DDBJ whole genome shotgun (WGS) entry which is preliminary data.</text>
</comment>
<name>A0A4Q0PND2_9FLAO</name>
<keyword evidence="3" id="KW-0540">Nuclease</keyword>
<organism evidence="3 4">
    <name type="scientific">Leeuwenhoekiella marinoflava</name>
    <dbReference type="NCBI Taxonomy" id="988"/>
    <lineage>
        <taxon>Bacteria</taxon>
        <taxon>Pseudomonadati</taxon>
        <taxon>Bacteroidota</taxon>
        <taxon>Flavobacteriia</taxon>
        <taxon>Flavobacteriales</taxon>
        <taxon>Flavobacteriaceae</taxon>
        <taxon>Leeuwenhoekiella</taxon>
    </lineage>
</organism>